<dbReference type="GO" id="GO:0020037">
    <property type="term" value="F:heme binding"/>
    <property type="evidence" value="ECO:0007669"/>
    <property type="project" value="InterPro"/>
</dbReference>
<evidence type="ECO:0000256" key="2">
    <source>
        <dbReference type="ARBA" id="ARBA00022723"/>
    </source>
</evidence>
<dbReference type="PROSITE" id="PS51007">
    <property type="entry name" value="CYTC"/>
    <property type="match status" value="1"/>
</dbReference>
<dbReference type="AlphaFoldDB" id="A0A1W1BNH1"/>
<reference evidence="5" key="1">
    <citation type="submission" date="2016-10" db="EMBL/GenBank/DDBJ databases">
        <authorList>
            <person name="de Groot N.N."/>
        </authorList>
    </citation>
    <scope>NUCLEOTIDE SEQUENCE</scope>
</reference>
<keyword evidence="3" id="KW-0408">Iron</keyword>
<dbReference type="Pfam" id="PF00034">
    <property type="entry name" value="Cytochrom_C"/>
    <property type="match status" value="1"/>
</dbReference>
<evidence type="ECO:0000256" key="3">
    <source>
        <dbReference type="ARBA" id="ARBA00023004"/>
    </source>
</evidence>
<dbReference type="GO" id="GO:0009055">
    <property type="term" value="F:electron transfer activity"/>
    <property type="evidence" value="ECO:0007669"/>
    <property type="project" value="InterPro"/>
</dbReference>
<evidence type="ECO:0000313" key="5">
    <source>
        <dbReference type="EMBL" id="SFV55005.1"/>
    </source>
</evidence>
<keyword evidence="1" id="KW-0349">Heme</keyword>
<evidence type="ECO:0000256" key="1">
    <source>
        <dbReference type="ARBA" id="ARBA00022617"/>
    </source>
</evidence>
<evidence type="ECO:0000259" key="4">
    <source>
        <dbReference type="PROSITE" id="PS51007"/>
    </source>
</evidence>
<dbReference type="InterPro" id="IPR009056">
    <property type="entry name" value="Cyt_c-like_dom"/>
</dbReference>
<proteinExistence type="predicted"/>
<dbReference type="InterPro" id="IPR036909">
    <property type="entry name" value="Cyt_c-like_dom_sf"/>
</dbReference>
<organism evidence="5">
    <name type="scientific">hydrothermal vent metagenome</name>
    <dbReference type="NCBI Taxonomy" id="652676"/>
    <lineage>
        <taxon>unclassified sequences</taxon>
        <taxon>metagenomes</taxon>
        <taxon>ecological metagenomes</taxon>
    </lineage>
</organism>
<name>A0A1W1BNH1_9ZZZZ</name>
<gene>
    <name evidence="5" type="ORF">MNB_SV-6-818</name>
</gene>
<dbReference type="SUPFAM" id="SSF46626">
    <property type="entry name" value="Cytochrome c"/>
    <property type="match status" value="1"/>
</dbReference>
<dbReference type="Gene3D" id="1.10.760.10">
    <property type="entry name" value="Cytochrome c-like domain"/>
    <property type="match status" value="1"/>
</dbReference>
<accession>A0A1W1BNH1</accession>
<dbReference type="EMBL" id="FPHC01000036">
    <property type="protein sequence ID" value="SFV55005.1"/>
    <property type="molecule type" value="Genomic_DNA"/>
</dbReference>
<keyword evidence="2" id="KW-0479">Metal-binding</keyword>
<dbReference type="GO" id="GO:0046872">
    <property type="term" value="F:metal ion binding"/>
    <property type="evidence" value="ECO:0007669"/>
    <property type="project" value="UniProtKB-KW"/>
</dbReference>
<feature type="domain" description="Cytochrome c" evidence="4">
    <location>
        <begin position="21"/>
        <end position="103"/>
    </location>
</feature>
<protein>
    <recommendedName>
        <fullName evidence="4">Cytochrome c domain-containing protein</fullName>
    </recommendedName>
</protein>
<sequence length="122" mass="13934">MRNFIFTILLLVATDTAIVAKDNIDAETLYIQYSCPSCHGFYGQGTNIGPRLQNQREEVLLRRLKNLQKGIIRKPNGTVMISFAKSLDENQTKAMAHYLSIMKTSYENRELYDYDGDDFGDS</sequence>